<dbReference type="InterPro" id="IPR011990">
    <property type="entry name" value="TPR-like_helical_dom_sf"/>
</dbReference>
<accession>A0A512CGT0</accession>
<comment type="caution">
    <text evidence="5">The sequence shown here is derived from an EMBL/GenBank/DDBJ whole genome shotgun (WGS) entry which is preliminary data.</text>
</comment>
<evidence type="ECO:0000313" key="5">
    <source>
        <dbReference type="EMBL" id="GEO23407.1"/>
    </source>
</evidence>
<evidence type="ECO:0000256" key="3">
    <source>
        <dbReference type="SAM" id="SignalP"/>
    </source>
</evidence>
<evidence type="ECO:0000259" key="4">
    <source>
        <dbReference type="Pfam" id="PF17128"/>
    </source>
</evidence>
<feature type="chain" id="PRO_5022105530" description="DUF5107 domain-containing protein" evidence="3">
    <location>
        <begin position="22"/>
        <end position="1039"/>
    </location>
</feature>
<reference evidence="5 6" key="1">
    <citation type="submission" date="2019-07" db="EMBL/GenBank/DDBJ databases">
        <title>Whole genome shotgun sequence of Cyclobacterium qasimii NBRC 106168.</title>
        <authorList>
            <person name="Hosoyama A."/>
            <person name="Uohara A."/>
            <person name="Ohji S."/>
            <person name="Ichikawa N."/>
        </authorList>
    </citation>
    <scope>NUCLEOTIDE SEQUENCE [LARGE SCALE GENOMIC DNA]</scope>
    <source>
        <strain evidence="5 6">NBRC 106168</strain>
    </source>
</reference>
<feature type="domain" description="DUF5107" evidence="4">
    <location>
        <begin position="52"/>
        <end position="355"/>
    </location>
</feature>
<name>A0A512CGT0_9BACT</name>
<dbReference type="Proteomes" id="UP000321301">
    <property type="component" value="Unassembled WGS sequence"/>
</dbReference>
<gene>
    <name evidence="5" type="ORF">CQA01_39410</name>
</gene>
<evidence type="ECO:0000313" key="6">
    <source>
        <dbReference type="Proteomes" id="UP000321301"/>
    </source>
</evidence>
<keyword evidence="2" id="KW-0802">TPR repeat</keyword>
<sequence>MKLKIVVLLASMLALVKIGNAQEAKISQQQTVFQTYPFSDPNPIPSLAHKPGIYPYFNFDGFSVKPEKKEWNVITLENEFLKVTVMPEIGGRIWGAIEKSTGEDFIYENEVVKFRNIAMRGPWTSGGIEFNFGIIGHSPATASPVDYMYYENEDGSITCVVGTIDLPSRTQWRVKINLPKDKAYFETEAVWYNPEPLRQPYYNWMTAAAHVANDQEFFYPGHIALQHSGEVKDWPIQDGIEINHYKNNNFGGAKSQHIAGSFLNHFGGYFHDQEIGFGHFSTYDDSPGKKLWLWALSRNGGIWEDLLTDKNGQYMEFQAGRMLNQFSPSKNVDTPLTKAGFDPYTIDQWSNYWFPAKQIGGISDVSKIGVIHMERTNNLVKLGFNPFQKVDGALEVSVNGELAKTLPIHANPMEVITHEFQVGVPLKEMVVSYKGEQLYKWSDTDDMKLTRPFDKVNAPELSENQKLYLEARQQYYSREYKKAKASYETLLENDPGNQKGRIDYAELLLRFTQYDEALAQIYKALATDYFDHQANFVAGSIYLAKGQTTQALEAFGWAARSMEFRSSAYAVMSEIYLSEGQLSQGEDFAKKALRNNTSNVMALQPLAVIQRLKGEKELADATLDKLWEIDPLNHFIRFERYLTDKSPASLAKFKEMINNEFPYQTYIELASVYKKYNQKEAAIEVLENSPSHALVNLWLAYLDPSQKDAQLKEMMDHSTAFVLPFRKETLPMLKWAQSEVSSWKVDYYLALNLLAMQQEAEAYQLLETIGQSADEATFYLSRAMLLDTEKGRNPLEDLEKSLALDKTEWRTYFQLIQQHVAAGDDQKAMSIAREAIKAFSGNYVLEMEFIKLLNKNGDYKMAMNLLDKIEVLPHEGAGGGRTLYESVYLNAALKDIQNKKWTAATSKIEKSRIWPENLGVGKPYSPREILQDYLAAMVNKARNNQQQFSKYMEAVISQSDILSLNSQEQALVILALKNTGQEDASSALIEKIKKEGSPSAVTKLENLLDYASNNGEAGSDTEKDNGIVNKIIGATQSVY</sequence>
<dbReference type="RefSeq" id="WP_040417016.1">
    <property type="nucleotide sequence ID" value="NZ_BJYV01000022.1"/>
</dbReference>
<dbReference type="EMBL" id="BJYV01000022">
    <property type="protein sequence ID" value="GEO23407.1"/>
    <property type="molecule type" value="Genomic_DNA"/>
</dbReference>
<keyword evidence="6" id="KW-1185">Reference proteome</keyword>
<dbReference type="Gene3D" id="1.25.40.10">
    <property type="entry name" value="Tetratricopeptide repeat domain"/>
    <property type="match status" value="2"/>
</dbReference>
<dbReference type="InterPro" id="IPR051012">
    <property type="entry name" value="CellSynth/LPSAsmb/PSIAsmb"/>
</dbReference>
<dbReference type="PANTHER" id="PTHR45586">
    <property type="entry name" value="TPR REPEAT-CONTAINING PROTEIN PA4667"/>
    <property type="match status" value="1"/>
</dbReference>
<keyword evidence="3" id="KW-0732">Signal</keyword>
<dbReference type="SUPFAM" id="SSF48452">
    <property type="entry name" value="TPR-like"/>
    <property type="match status" value="2"/>
</dbReference>
<evidence type="ECO:0000256" key="1">
    <source>
        <dbReference type="ARBA" id="ARBA00022737"/>
    </source>
</evidence>
<dbReference type="AlphaFoldDB" id="A0A512CGT0"/>
<evidence type="ECO:0000256" key="2">
    <source>
        <dbReference type="ARBA" id="ARBA00022803"/>
    </source>
</evidence>
<dbReference type="InterPro" id="IPR033396">
    <property type="entry name" value="DUF5107"/>
</dbReference>
<feature type="signal peptide" evidence="3">
    <location>
        <begin position="1"/>
        <end position="21"/>
    </location>
</feature>
<protein>
    <recommendedName>
        <fullName evidence="4">DUF5107 domain-containing protein</fullName>
    </recommendedName>
</protein>
<keyword evidence="1" id="KW-0677">Repeat</keyword>
<dbReference type="Pfam" id="PF17128">
    <property type="entry name" value="DUF5107"/>
    <property type="match status" value="1"/>
</dbReference>
<dbReference type="PANTHER" id="PTHR45586:SF1">
    <property type="entry name" value="LIPOPOLYSACCHARIDE ASSEMBLY PROTEIN B"/>
    <property type="match status" value="1"/>
</dbReference>
<organism evidence="5 6">
    <name type="scientific">Cyclobacterium qasimii</name>
    <dbReference type="NCBI Taxonomy" id="1350429"/>
    <lineage>
        <taxon>Bacteria</taxon>
        <taxon>Pseudomonadati</taxon>
        <taxon>Bacteroidota</taxon>
        <taxon>Cytophagia</taxon>
        <taxon>Cytophagales</taxon>
        <taxon>Cyclobacteriaceae</taxon>
        <taxon>Cyclobacterium</taxon>
    </lineage>
</organism>
<proteinExistence type="predicted"/>